<evidence type="ECO:0000256" key="1">
    <source>
        <dbReference type="SAM" id="Phobius"/>
    </source>
</evidence>
<keyword evidence="1" id="KW-1133">Transmembrane helix</keyword>
<feature type="transmembrane region" description="Helical" evidence="1">
    <location>
        <begin position="6"/>
        <end position="30"/>
    </location>
</feature>
<evidence type="ECO:0000313" key="3">
    <source>
        <dbReference type="EMBL" id="MCP2007250.1"/>
    </source>
</evidence>
<reference evidence="2" key="1">
    <citation type="submission" date="2021-07" db="EMBL/GenBank/DDBJ databases">
        <title>Characterization of violacein-producing bacteria and related species.</title>
        <authorList>
            <person name="Wilson H.S."/>
            <person name="De Leon M.E."/>
        </authorList>
    </citation>
    <scope>NUCLEOTIDE SEQUENCE</scope>
    <source>
        <strain evidence="2">HSC-15S17</strain>
    </source>
</reference>
<sequence length="47" mass="5034">MTFEIVVQVFGLVTSSGVLAGGLGLMKWALAVERRLMTIEVKTGVKP</sequence>
<proteinExistence type="predicted"/>
<accession>A0AA41L7I2</accession>
<dbReference type="EMBL" id="JALJZU010000002">
    <property type="protein sequence ID" value="MCP2007250.1"/>
    <property type="molecule type" value="Genomic_DNA"/>
</dbReference>
<keyword evidence="1" id="KW-0812">Transmembrane</keyword>
<dbReference type="EMBL" id="JAHTGR010000016">
    <property type="protein sequence ID" value="MBV6324357.1"/>
    <property type="molecule type" value="Genomic_DNA"/>
</dbReference>
<keyword evidence="5" id="KW-1185">Reference proteome</keyword>
<dbReference type="RefSeq" id="WP_217945279.1">
    <property type="nucleotide sequence ID" value="NZ_JAHTGR010000016.1"/>
</dbReference>
<gene>
    <name evidence="2" type="ORF">KVP70_25815</name>
    <name evidence="3" type="ORF">L1274_000943</name>
</gene>
<evidence type="ECO:0000313" key="4">
    <source>
        <dbReference type="Proteomes" id="UP001155901"/>
    </source>
</evidence>
<dbReference type="AlphaFoldDB" id="A0AA41L7I2"/>
<organism evidence="2 4">
    <name type="scientific">Duganella violaceipulchra</name>
    <dbReference type="NCBI Taxonomy" id="2849652"/>
    <lineage>
        <taxon>Bacteria</taxon>
        <taxon>Pseudomonadati</taxon>
        <taxon>Pseudomonadota</taxon>
        <taxon>Betaproteobacteria</taxon>
        <taxon>Burkholderiales</taxon>
        <taxon>Oxalobacteraceae</taxon>
        <taxon>Telluria group</taxon>
        <taxon>Duganella</taxon>
    </lineage>
</organism>
<evidence type="ECO:0000313" key="5">
    <source>
        <dbReference type="Proteomes" id="UP001162889"/>
    </source>
</evidence>
<keyword evidence="1" id="KW-0472">Membrane</keyword>
<protein>
    <submittedName>
        <fullName evidence="2">Uncharacterized protein</fullName>
    </submittedName>
</protein>
<dbReference type="Proteomes" id="UP001162889">
    <property type="component" value="Unassembled WGS sequence"/>
</dbReference>
<reference evidence="3" key="2">
    <citation type="submission" date="2022-03" db="EMBL/GenBank/DDBJ databases">
        <title>Genome Encyclopedia of Bacteria and Archaea VI: Functional Genomics of Type Strains.</title>
        <authorList>
            <person name="Whitman W."/>
        </authorList>
    </citation>
    <scope>NUCLEOTIDE SEQUENCE</scope>
    <source>
        <strain evidence="3">HSC-15S17</strain>
    </source>
</reference>
<evidence type="ECO:0000313" key="2">
    <source>
        <dbReference type="EMBL" id="MBV6324357.1"/>
    </source>
</evidence>
<dbReference type="Proteomes" id="UP001155901">
    <property type="component" value="Unassembled WGS sequence"/>
</dbReference>
<name>A0AA41L7I2_9BURK</name>
<comment type="caution">
    <text evidence="2">The sequence shown here is derived from an EMBL/GenBank/DDBJ whole genome shotgun (WGS) entry which is preliminary data.</text>
</comment>